<dbReference type="OrthoDB" id="6381835at2"/>
<dbReference type="Gene3D" id="3.30.110.170">
    <property type="entry name" value="Protein of unknown function (DUF541), domain 1"/>
    <property type="match status" value="1"/>
</dbReference>
<sequence>MTHSHSKSRFLLVSLAFLTALFATVTQANERTLSTSGTGSVSAVPDQMTLTFWIEERGNKLSSQKTLVDETTNRLIKDLNNKGVDDKDIRSYQLQIYPRYEQNDDGKTEQNGFVVQREVQVTLLEPENYDSIIDLALARGVTRVGQINFEISDQQGLYEQALINAYKQARAKAQRLATSAGLELIGTLNIAEQSMSRPVVMQMAEASSRSDKVSLPGQQTIEARVEVTFSIQSQESSNN</sequence>
<evidence type="ECO:0000256" key="1">
    <source>
        <dbReference type="SAM" id="SignalP"/>
    </source>
</evidence>
<name>A0A432Z666_9GAMM</name>
<dbReference type="GO" id="GO:0006974">
    <property type="term" value="P:DNA damage response"/>
    <property type="evidence" value="ECO:0007669"/>
    <property type="project" value="TreeGrafter"/>
</dbReference>
<dbReference type="PANTHER" id="PTHR34387">
    <property type="entry name" value="SLR1258 PROTEIN"/>
    <property type="match status" value="1"/>
</dbReference>
<organism evidence="2 3">
    <name type="scientific">Idiomarina ramblicola</name>
    <dbReference type="NCBI Taxonomy" id="263724"/>
    <lineage>
        <taxon>Bacteria</taxon>
        <taxon>Pseudomonadati</taxon>
        <taxon>Pseudomonadota</taxon>
        <taxon>Gammaproteobacteria</taxon>
        <taxon>Alteromonadales</taxon>
        <taxon>Idiomarinaceae</taxon>
        <taxon>Idiomarina</taxon>
    </lineage>
</organism>
<keyword evidence="1" id="KW-0732">Signal</keyword>
<feature type="signal peptide" evidence="1">
    <location>
        <begin position="1"/>
        <end position="28"/>
    </location>
</feature>
<protein>
    <recommendedName>
        <fullName evidence="4">SIMPL domain-containing protein</fullName>
    </recommendedName>
</protein>
<dbReference type="Pfam" id="PF04402">
    <property type="entry name" value="SIMPL"/>
    <property type="match status" value="1"/>
</dbReference>
<dbReference type="EMBL" id="PIQC01000001">
    <property type="protein sequence ID" value="RUO73381.1"/>
    <property type="molecule type" value="Genomic_DNA"/>
</dbReference>
<dbReference type="Proteomes" id="UP000288058">
    <property type="component" value="Unassembled WGS sequence"/>
</dbReference>
<proteinExistence type="predicted"/>
<accession>A0A432Z666</accession>
<reference evidence="3" key="1">
    <citation type="journal article" date="2018" name="Front. Microbiol.">
        <title>Genome-Based Analysis Reveals the Taxonomy and Diversity of the Family Idiomarinaceae.</title>
        <authorList>
            <person name="Liu Y."/>
            <person name="Lai Q."/>
            <person name="Shao Z."/>
        </authorList>
    </citation>
    <scope>NUCLEOTIDE SEQUENCE [LARGE SCALE GENOMIC DNA]</scope>
    <source>
        <strain evidence="3">R22</strain>
    </source>
</reference>
<comment type="caution">
    <text evidence="2">The sequence shown here is derived from an EMBL/GenBank/DDBJ whole genome shotgun (WGS) entry which is preliminary data.</text>
</comment>
<keyword evidence="3" id="KW-1185">Reference proteome</keyword>
<dbReference type="RefSeq" id="WP_126780031.1">
    <property type="nucleotide sequence ID" value="NZ_PIQC01000001.1"/>
</dbReference>
<evidence type="ECO:0000313" key="3">
    <source>
        <dbReference type="Proteomes" id="UP000288058"/>
    </source>
</evidence>
<dbReference type="Gene3D" id="3.30.70.2970">
    <property type="entry name" value="Protein of unknown function (DUF541), domain 2"/>
    <property type="match status" value="1"/>
</dbReference>
<feature type="chain" id="PRO_5019394708" description="SIMPL domain-containing protein" evidence="1">
    <location>
        <begin position="29"/>
        <end position="239"/>
    </location>
</feature>
<dbReference type="AlphaFoldDB" id="A0A432Z666"/>
<evidence type="ECO:0000313" key="2">
    <source>
        <dbReference type="EMBL" id="RUO73381.1"/>
    </source>
</evidence>
<gene>
    <name evidence="2" type="ORF">CWI78_02770</name>
</gene>
<evidence type="ECO:0008006" key="4">
    <source>
        <dbReference type="Google" id="ProtNLM"/>
    </source>
</evidence>
<dbReference type="InterPro" id="IPR052022">
    <property type="entry name" value="26kDa_periplasmic_antigen"/>
</dbReference>
<dbReference type="InterPro" id="IPR007497">
    <property type="entry name" value="SIMPL/DUF541"/>
</dbReference>
<dbReference type="PANTHER" id="PTHR34387:SF1">
    <property type="entry name" value="PERIPLASMIC IMMUNOGENIC PROTEIN"/>
    <property type="match status" value="1"/>
</dbReference>